<dbReference type="AlphaFoldDB" id="A0A2W7KJV5"/>
<sequence length="112" mass="12248">MTAATMAPPQDRLQQQLEASASEAARMLRLLANERRLLLLCHLAGEGELSVGVLSTMLGLSQPALSQHLALLREDGLVATRKVSQTVFYRLADPKAARLLEVLRELFCPPEA</sequence>
<dbReference type="Gene3D" id="1.10.10.10">
    <property type="entry name" value="Winged helix-like DNA-binding domain superfamily/Winged helix DNA-binding domain"/>
    <property type="match status" value="1"/>
</dbReference>
<protein>
    <submittedName>
        <fullName evidence="5">ArsR family transcriptional regulator</fullName>
    </submittedName>
</protein>
<keyword evidence="1" id="KW-0805">Transcription regulation</keyword>
<comment type="caution">
    <text evidence="5">The sequence shown here is derived from an EMBL/GenBank/DDBJ whole genome shotgun (WGS) entry which is preliminary data.</text>
</comment>
<dbReference type="InterPro" id="IPR036390">
    <property type="entry name" value="WH_DNA-bd_sf"/>
</dbReference>
<gene>
    <name evidence="5" type="ORF">C8P66_10578</name>
</gene>
<dbReference type="NCBIfam" id="NF033788">
    <property type="entry name" value="HTH_metalloreg"/>
    <property type="match status" value="1"/>
</dbReference>
<dbReference type="SMART" id="SM00418">
    <property type="entry name" value="HTH_ARSR"/>
    <property type="match status" value="1"/>
</dbReference>
<keyword evidence="3" id="KW-0804">Transcription</keyword>
<dbReference type="PANTHER" id="PTHR33154:SF28">
    <property type="entry name" value="HTH-TYPE TRANSCRIPTIONAL REGULATOR YGAV-RELATED"/>
    <property type="match status" value="1"/>
</dbReference>
<dbReference type="PROSITE" id="PS50987">
    <property type="entry name" value="HTH_ARSR_2"/>
    <property type="match status" value="1"/>
</dbReference>
<dbReference type="OrthoDB" id="194599at2"/>
<dbReference type="InterPro" id="IPR011991">
    <property type="entry name" value="ArsR-like_HTH"/>
</dbReference>
<dbReference type="SUPFAM" id="SSF46785">
    <property type="entry name" value="Winged helix' DNA-binding domain"/>
    <property type="match status" value="1"/>
</dbReference>
<dbReference type="PANTHER" id="PTHR33154">
    <property type="entry name" value="TRANSCRIPTIONAL REGULATOR, ARSR FAMILY"/>
    <property type="match status" value="1"/>
</dbReference>
<evidence type="ECO:0000256" key="3">
    <source>
        <dbReference type="ARBA" id="ARBA00023163"/>
    </source>
</evidence>
<dbReference type="EMBL" id="QKYU01000005">
    <property type="protein sequence ID" value="PZW48329.1"/>
    <property type="molecule type" value="Genomic_DNA"/>
</dbReference>
<dbReference type="GO" id="GO:0003677">
    <property type="term" value="F:DNA binding"/>
    <property type="evidence" value="ECO:0007669"/>
    <property type="project" value="UniProtKB-KW"/>
</dbReference>
<evidence type="ECO:0000256" key="1">
    <source>
        <dbReference type="ARBA" id="ARBA00023015"/>
    </source>
</evidence>
<dbReference type="InterPro" id="IPR001845">
    <property type="entry name" value="HTH_ArsR_DNA-bd_dom"/>
</dbReference>
<dbReference type="Pfam" id="PF01022">
    <property type="entry name" value="HTH_5"/>
    <property type="match status" value="1"/>
</dbReference>
<keyword evidence="2" id="KW-0238">DNA-binding</keyword>
<keyword evidence="6" id="KW-1185">Reference proteome</keyword>
<dbReference type="InterPro" id="IPR051081">
    <property type="entry name" value="HTH_MetalResp_TranReg"/>
</dbReference>
<name>A0A2W7KJV5_9PROT</name>
<reference evidence="5 6" key="1">
    <citation type="submission" date="2018-06" db="EMBL/GenBank/DDBJ databases">
        <title>Genomic Encyclopedia of Archaeal and Bacterial Type Strains, Phase II (KMG-II): from individual species to whole genera.</title>
        <authorList>
            <person name="Goeker M."/>
        </authorList>
    </citation>
    <scope>NUCLEOTIDE SEQUENCE [LARGE SCALE GENOMIC DNA]</scope>
    <source>
        <strain evidence="5 6">DSM 24525</strain>
    </source>
</reference>
<evidence type="ECO:0000313" key="5">
    <source>
        <dbReference type="EMBL" id="PZW48329.1"/>
    </source>
</evidence>
<organism evidence="5 6">
    <name type="scientific">Humitalea rosea</name>
    <dbReference type="NCBI Taxonomy" id="990373"/>
    <lineage>
        <taxon>Bacteria</taxon>
        <taxon>Pseudomonadati</taxon>
        <taxon>Pseudomonadota</taxon>
        <taxon>Alphaproteobacteria</taxon>
        <taxon>Acetobacterales</taxon>
        <taxon>Roseomonadaceae</taxon>
        <taxon>Humitalea</taxon>
    </lineage>
</organism>
<dbReference type="GO" id="GO:0003700">
    <property type="term" value="F:DNA-binding transcription factor activity"/>
    <property type="evidence" value="ECO:0007669"/>
    <property type="project" value="InterPro"/>
</dbReference>
<evidence type="ECO:0000256" key="2">
    <source>
        <dbReference type="ARBA" id="ARBA00023125"/>
    </source>
</evidence>
<evidence type="ECO:0000313" key="6">
    <source>
        <dbReference type="Proteomes" id="UP000249688"/>
    </source>
</evidence>
<proteinExistence type="predicted"/>
<dbReference type="RefSeq" id="WP_111397208.1">
    <property type="nucleotide sequence ID" value="NZ_QKYU01000005.1"/>
</dbReference>
<accession>A0A2W7KJV5</accession>
<evidence type="ECO:0000259" key="4">
    <source>
        <dbReference type="PROSITE" id="PS50987"/>
    </source>
</evidence>
<dbReference type="InterPro" id="IPR036388">
    <property type="entry name" value="WH-like_DNA-bd_sf"/>
</dbReference>
<feature type="domain" description="HTH arsR-type" evidence="4">
    <location>
        <begin position="17"/>
        <end position="111"/>
    </location>
</feature>
<dbReference type="Proteomes" id="UP000249688">
    <property type="component" value="Unassembled WGS sequence"/>
</dbReference>
<dbReference type="PRINTS" id="PR00778">
    <property type="entry name" value="HTHARSR"/>
</dbReference>
<dbReference type="CDD" id="cd00090">
    <property type="entry name" value="HTH_ARSR"/>
    <property type="match status" value="1"/>
</dbReference>